<reference evidence="8 9" key="1">
    <citation type="submission" date="2016-10" db="EMBL/GenBank/DDBJ databases">
        <authorList>
            <person name="Varghese N."/>
            <person name="Submissions S."/>
        </authorList>
    </citation>
    <scope>NUCLEOTIDE SEQUENCE [LARGE SCALE GENOMIC DNA]</scope>
    <source>
        <strain evidence="8 9">DSM 17997</strain>
    </source>
</reference>
<dbReference type="SUPFAM" id="SSF51735">
    <property type="entry name" value="NAD(P)-binding Rossmann-fold domains"/>
    <property type="match status" value="1"/>
</dbReference>
<dbReference type="Gene3D" id="3.40.50.720">
    <property type="entry name" value="NAD(P)-binding Rossmann-like Domain"/>
    <property type="match status" value="1"/>
</dbReference>
<evidence type="ECO:0000256" key="2">
    <source>
        <dbReference type="ARBA" id="ARBA00010944"/>
    </source>
</evidence>
<evidence type="ECO:0000256" key="6">
    <source>
        <dbReference type="RuleBase" id="RU364082"/>
    </source>
</evidence>
<dbReference type="RefSeq" id="WP_019599460.1">
    <property type="nucleotide sequence ID" value="NZ_FNQC01000005.1"/>
</dbReference>
<evidence type="ECO:0000256" key="1">
    <source>
        <dbReference type="ARBA" id="ARBA00004781"/>
    </source>
</evidence>
<dbReference type="PANTHER" id="PTHR10491">
    <property type="entry name" value="DTDP-4-DEHYDRORHAMNOSE REDUCTASE"/>
    <property type="match status" value="1"/>
</dbReference>
<organism evidence="8 9">
    <name type="scientific">Rhodonellum ikkaensis</name>
    <dbReference type="NCBI Taxonomy" id="336829"/>
    <lineage>
        <taxon>Bacteria</taxon>
        <taxon>Pseudomonadati</taxon>
        <taxon>Bacteroidota</taxon>
        <taxon>Cytophagia</taxon>
        <taxon>Cytophagales</taxon>
        <taxon>Cytophagaceae</taxon>
        <taxon>Rhodonellum</taxon>
    </lineage>
</organism>
<comment type="caution">
    <text evidence="8">The sequence shown here is derived from an EMBL/GenBank/DDBJ whole genome shotgun (WGS) entry which is preliminary data.</text>
</comment>
<sequence length="281" mass="31797">MKILITGSKSQIGKELSQRALNFPDWDWKFMSKKELDITDESKVKQILEEFQPDFIINCAAYTAVDKAEDATEIAYKVNSEGPKWLSAHLGNGFLIHISTDFVFDGNSPIAYQEEDGTSPLGVYGHSKLKGEKEIQDKANRYAIIRTSWLYGEYGQNFLKTMLDLSKKTNTISVVTDQIGTPTFTGDLAQCLIDIVLKNGITNGTYHFSNEGVASWYDFAQSIFEYAGKNLELKPIKAYEYPTQAKRPHFSVLDKSKIKNELGFKIPHWRESLKKVVVDIS</sequence>
<dbReference type="Pfam" id="PF04321">
    <property type="entry name" value="RmlD_sub_bind"/>
    <property type="match status" value="1"/>
</dbReference>
<dbReference type="InterPro" id="IPR029903">
    <property type="entry name" value="RmlD-like-bd"/>
</dbReference>
<keyword evidence="9" id="KW-1185">Reference proteome</keyword>
<dbReference type="InterPro" id="IPR036291">
    <property type="entry name" value="NAD(P)-bd_dom_sf"/>
</dbReference>
<protein>
    <recommendedName>
        <fullName evidence="4 6">dTDP-4-dehydrorhamnose reductase</fullName>
        <ecNumber evidence="3 6">1.1.1.133</ecNumber>
    </recommendedName>
</protein>
<gene>
    <name evidence="8" type="ORF">SAMN05444412_10581</name>
</gene>
<proteinExistence type="inferred from homology"/>
<dbReference type="InterPro" id="IPR005913">
    <property type="entry name" value="dTDP_dehydrorham_reduct"/>
</dbReference>
<feature type="domain" description="RmlD-like substrate binding" evidence="7">
    <location>
        <begin position="1"/>
        <end position="278"/>
    </location>
</feature>
<accession>A0A1H3PXR5</accession>
<comment type="function">
    <text evidence="6">Catalyzes the reduction of dTDP-6-deoxy-L-lyxo-4-hexulose to yield dTDP-L-rhamnose.</text>
</comment>
<dbReference type="Gene3D" id="3.90.25.10">
    <property type="entry name" value="UDP-galactose 4-epimerase, domain 1"/>
    <property type="match status" value="1"/>
</dbReference>
<comment type="pathway">
    <text evidence="1 6">Carbohydrate biosynthesis; dTDP-L-rhamnose biosynthesis.</text>
</comment>
<dbReference type="EMBL" id="FNQC01000005">
    <property type="protein sequence ID" value="SDZ05728.1"/>
    <property type="molecule type" value="Genomic_DNA"/>
</dbReference>
<dbReference type="CDD" id="cd05254">
    <property type="entry name" value="dTDP_HR_like_SDR_e"/>
    <property type="match status" value="1"/>
</dbReference>
<evidence type="ECO:0000256" key="4">
    <source>
        <dbReference type="ARBA" id="ARBA00017099"/>
    </source>
</evidence>
<evidence type="ECO:0000259" key="7">
    <source>
        <dbReference type="Pfam" id="PF04321"/>
    </source>
</evidence>
<dbReference type="PANTHER" id="PTHR10491:SF4">
    <property type="entry name" value="METHIONINE ADENOSYLTRANSFERASE 2 SUBUNIT BETA"/>
    <property type="match status" value="1"/>
</dbReference>
<evidence type="ECO:0000313" key="8">
    <source>
        <dbReference type="EMBL" id="SDZ05728.1"/>
    </source>
</evidence>
<keyword evidence="6" id="KW-0521">NADP</keyword>
<evidence type="ECO:0000256" key="3">
    <source>
        <dbReference type="ARBA" id="ARBA00012929"/>
    </source>
</evidence>
<keyword evidence="6" id="KW-0560">Oxidoreductase</keyword>
<dbReference type="NCBIfam" id="TIGR01214">
    <property type="entry name" value="rmlD"/>
    <property type="match status" value="1"/>
</dbReference>
<name>A0A1H3PXR5_9BACT</name>
<evidence type="ECO:0000313" key="9">
    <source>
        <dbReference type="Proteomes" id="UP000199663"/>
    </source>
</evidence>
<comment type="similarity">
    <text evidence="2 6">Belongs to the dTDP-4-dehydrorhamnose reductase family.</text>
</comment>
<dbReference type="Proteomes" id="UP000199663">
    <property type="component" value="Unassembled WGS sequence"/>
</dbReference>
<dbReference type="EC" id="1.1.1.133" evidence="3 6"/>
<comment type="catalytic activity">
    <reaction evidence="5">
        <text>dTDP-beta-L-rhamnose + NADP(+) = dTDP-4-dehydro-beta-L-rhamnose + NADPH + H(+)</text>
        <dbReference type="Rhea" id="RHEA:21796"/>
        <dbReference type="ChEBI" id="CHEBI:15378"/>
        <dbReference type="ChEBI" id="CHEBI:57510"/>
        <dbReference type="ChEBI" id="CHEBI:57783"/>
        <dbReference type="ChEBI" id="CHEBI:58349"/>
        <dbReference type="ChEBI" id="CHEBI:62830"/>
        <dbReference type="EC" id="1.1.1.133"/>
    </reaction>
</comment>
<evidence type="ECO:0000256" key="5">
    <source>
        <dbReference type="ARBA" id="ARBA00048200"/>
    </source>
</evidence>